<accession>A0A6B3NHW1</accession>
<dbReference type="Pfam" id="PF07394">
    <property type="entry name" value="DUF1501"/>
    <property type="match status" value="1"/>
</dbReference>
<comment type="caution">
    <text evidence="1">The sequence shown here is derived from an EMBL/GenBank/DDBJ whole genome shotgun (WGS) entry which is preliminary data.</text>
</comment>
<protein>
    <submittedName>
        <fullName evidence="1">DUF1501 domain-containing protein</fullName>
    </submittedName>
</protein>
<organism evidence="1">
    <name type="scientific">Symploca sp. SIO1C4</name>
    <dbReference type="NCBI Taxonomy" id="2607765"/>
    <lineage>
        <taxon>Bacteria</taxon>
        <taxon>Bacillati</taxon>
        <taxon>Cyanobacteriota</taxon>
        <taxon>Cyanophyceae</taxon>
        <taxon>Coleofasciculales</taxon>
        <taxon>Coleofasciculaceae</taxon>
        <taxon>Symploca</taxon>
    </lineage>
</organism>
<sequence length="409" mass="44367">MNRRKFIQLASLIATSGIVSIGTHGWAAKGFAQTKNRKRLIVIFLRGGIDGLNVVVPYREAAYYEARPRIAIPAPTEQGGALDLDGHFGLHPALADLMPLWQQGTLAFIHASGSPDPTRSHFDAQDYIESGTPGVKTTQEGWMNRLLATIPKGRPTQAVNMGGITPRILLGKMPVANLPMGRISNRSLPVDRPLINAAFDSLYSGSDQLSLAYREGRQAREILLAELASEMKKADRGAPPPAKFVRDSRKLARLMVGDAKTQLAFLALGGWDTHVNQGSSKGQLAGKLKQLGQGLANLVKELGSVYSDTAIVVISEFGRTFRENGNAGTDHGHGNAIWLLGGSIRGGEVYGEWPGLADSQLFQGRDLEITTDFREVLAPILEEHLQIGDSNLAKVFPGYMPHQRLRLLA</sequence>
<dbReference type="EMBL" id="JAAHFQ010000276">
    <property type="protein sequence ID" value="NER28908.1"/>
    <property type="molecule type" value="Genomic_DNA"/>
</dbReference>
<name>A0A6B3NHW1_9CYAN</name>
<proteinExistence type="predicted"/>
<reference evidence="1" key="1">
    <citation type="submission" date="2019-11" db="EMBL/GenBank/DDBJ databases">
        <title>Genomic insights into an expanded diversity of filamentous marine cyanobacteria reveals the extraordinary biosynthetic potential of Moorea and Okeania.</title>
        <authorList>
            <person name="Ferreira Leao T."/>
            <person name="Wang M."/>
            <person name="Moss N."/>
            <person name="Da Silva R."/>
            <person name="Sanders J."/>
            <person name="Nurk S."/>
            <person name="Gurevich A."/>
            <person name="Humphrey G."/>
            <person name="Reher R."/>
            <person name="Zhu Q."/>
            <person name="Belda-Ferre P."/>
            <person name="Glukhov E."/>
            <person name="Rex R."/>
            <person name="Dorrestein P.C."/>
            <person name="Knight R."/>
            <person name="Pevzner P."/>
            <person name="Gerwick W.H."/>
            <person name="Gerwick L."/>
        </authorList>
    </citation>
    <scope>NUCLEOTIDE SEQUENCE</scope>
    <source>
        <strain evidence="1">SIO1C4</strain>
    </source>
</reference>
<gene>
    <name evidence="1" type="ORF">F6J89_15035</name>
</gene>
<dbReference type="AlphaFoldDB" id="A0A6B3NHW1"/>
<dbReference type="PANTHER" id="PTHR43737">
    <property type="entry name" value="BLL7424 PROTEIN"/>
    <property type="match status" value="1"/>
</dbReference>
<evidence type="ECO:0000313" key="1">
    <source>
        <dbReference type="EMBL" id="NER28908.1"/>
    </source>
</evidence>
<dbReference type="InterPro" id="IPR010869">
    <property type="entry name" value="DUF1501"/>
</dbReference>
<dbReference type="PANTHER" id="PTHR43737:SF1">
    <property type="entry name" value="DUF1501 DOMAIN-CONTAINING PROTEIN"/>
    <property type="match status" value="1"/>
</dbReference>